<keyword evidence="2" id="KW-0812">Transmembrane</keyword>
<reference evidence="4" key="1">
    <citation type="journal article" date="2016" name="Nature">
        <title>The genome of the seagrass Zostera marina reveals angiosperm adaptation to the sea.</title>
        <authorList>
            <person name="Olsen J.L."/>
            <person name="Rouze P."/>
            <person name="Verhelst B."/>
            <person name="Lin Y.-C."/>
            <person name="Bayer T."/>
            <person name="Collen J."/>
            <person name="Dattolo E."/>
            <person name="De Paoli E."/>
            <person name="Dittami S."/>
            <person name="Maumus F."/>
            <person name="Michel G."/>
            <person name="Kersting A."/>
            <person name="Lauritano C."/>
            <person name="Lohaus R."/>
            <person name="Toepel M."/>
            <person name="Tonon T."/>
            <person name="Vanneste K."/>
            <person name="Amirebrahimi M."/>
            <person name="Brakel J."/>
            <person name="Bostroem C."/>
            <person name="Chovatia M."/>
            <person name="Grimwood J."/>
            <person name="Jenkins J.W."/>
            <person name="Jueterbock A."/>
            <person name="Mraz A."/>
            <person name="Stam W.T."/>
            <person name="Tice H."/>
            <person name="Bornberg-Bauer E."/>
            <person name="Green P.J."/>
            <person name="Pearson G.A."/>
            <person name="Procaccini G."/>
            <person name="Duarte C.M."/>
            <person name="Schmutz J."/>
            <person name="Reusch T.B.H."/>
            <person name="Van de Peer Y."/>
        </authorList>
    </citation>
    <scope>NUCLEOTIDE SEQUENCE [LARGE SCALE GENOMIC DNA]</scope>
    <source>
        <strain evidence="4">cv. Finnish</strain>
    </source>
</reference>
<feature type="coiled-coil region" evidence="1">
    <location>
        <begin position="125"/>
        <end position="175"/>
    </location>
</feature>
<accession>A0A0K9PJQ0</accession>
<evidence type="ECO:0000256" key="1">
    <source>
        <dbReference type="SAM" id="Coils"/>
    </source>
</evidence>
<organism evidence="3 4">
    <name type="scientific">Zostera marina</name>
    <name type="common">Eelgrass</name>
    <dbReference type="NCBI Taxonomy" id="29655"/>
    <lineage>
        <taxon>Eukaryota</taxon>
        <taxon>Viridiplantae</taxon>
        <taxon>Streptophyta</taxon>
        <taxon>Embryophyta</taxon>
        <taxon>Tracheophyta</taxon>
        <taxon>Spermatophyta</taxon>
        <taxon>Magnoliopsida</taxon>
        <taxon>Liliopsida</taxon>
        <taxon>Zosteraceae</taxon>
        <taxon>Zostera</taxon>
    </lineage>
</organism>
<dbReference type="EMBL" id="LFYR01000785">
    <property type="protein sequence ID" value="KMZ69179.1"/>
    <property type="molecule type" value="Genomic_DNA"/>
</dbReference>
<protein>
    <submittedName>
        <fullName evidence="3">Uncharacterized protein</fullName>
    </submittedName>
</protein>
<proteinExistence type="predicted"/>
<sequence length="310" mass="35642">MDGSSSTFPTPTLTPTKAEVDAEKIKKLKQLNNDLVKETVKTRKKIKLIQSQMIELCGDLDDSLVAGLDLSVSLAYLKMSMDEKKGVEFKERVELVKENKELQNKIFLWQTNHHGEKNGELWEQINVMKKEVEAVKEEMDEIKYLEFKNNHESKIMGLQEEIIRLSSRVAQIQMRRNGSEINDSKVYTKPIDISSDCIRKKVKTILTLYLRFLTTMRNIVIPKTIRICKKKVNCAMDLGPIVALKMDVLASTLRKNKLYKTGEERVVKMINHIQFVFKMLGDRNKINWGFTTSIVGVVVFMLIVVYAGKP</sequence>
<feature type="transmembrane region" description="Helical" evidence="2">
    <location>
        <begin position="288"/>
        <end position="308"/>
    </location>
</feature>
<name>A0A0K9PJQ0_ZOSMR</name>
<gene>
    <name evidence="3" type="ORF">ZOSMA_21G00330</name>
</gene>
<dbReference type="Proteomes" id="UP000036987">
    <property type="component" value="Unassembled WGS sequence"/>
</dbReference>
<keyword evidence="4" id="KW-1185">Reference proteome</keyword>
<evidence type="ECO:0000313" key="3">
    <source>
        <dbReference type="EMBL" id="KMZ69179.1"/>
    </source>
</evidence>
<evidence type="ECO:0000313" key="4">
    <source>
        <dbReference type="Proteomes" id="UP000036987"/>
    </source>
</evidence>
<comment type="caution">
    <text evidence="3">The sequence shown here is derived from an EMBL/GenBank/DDBJ whole genome shotgun (WGS) entry which is preliminary data.</text>
</comment>
<dbReference type="AlphaFoldDB" id="A0A0K9PJQ0"/>
<keyword evidence="2" id="KW-0472">Membrane</keyword>
<keyword evidence="2" id="KW-1133">Transmembrane helix</keyword>
<keyword evidence="1" id="KW-0175">Coiled coil</keyword>
<evidence type="ECO:0000256" key="2">
    <source>
        <dbReference type="SAM" id="Phobius"/>
    </source>
</evidence>